<dbReference type="EMBL" id="MF197383">
    <property type="protein sequence ID" value="ASJ78973.1"/>
    <property type="molecule type" value="Genomic_DNA"/>
</dbReference>
<accession>A0A220NQQ6</accession>
<name>A0A220NQQ6_9CAUD</name>
<evidence type="ECO:0000313" key="1">
    <source>
        <dbReference type="EMBL" id="ASJ78973.1"/>
    </source>
</evidence>
<evidence type="ECO:0000313" key="2">
    <source>
        <dbReference type="Proteomes" id="UP000226097"/>
    </source>
</evidence>
<proteinExistence type="predicted"/>
<dbReference type="GeneID" id="40104340"/>
<dbReference type="Proteomes" id="UP000226097">
    <property type="component" value="Segment"/>
</dbReference>
<keyword evidence="2" id="KW-1185">Reference proteome</keyword>
<dbReference type="OrthoDB" id="13194at10239"/>
<protein>
    <submittedName>
        <fullName evidence="1">Major tail protein</fullName>
    </submittedName>
</protein>
<dbReference type="KEGG" id="vg:40104340"/>
<dbReference type="RefSeq" id="YP_009626526.1">
    <property type="nucleotide sequence ID" value="NC_042139.2"/>
</dbReference>
<gene>
    <name evidence="1" type="primary">14</name>
    <name evidence="1" type="ORF">PBI_POUSHOU_14</name>
</gene>
<reference evidence="1" key="1">
    <citation type="submission" date="2017-06" db="EMBL/GenBank/DDBJ databases">
        <authorList>
            <person name="Guerrero Bustamante C.A."/>
            <person name="Bowman C.A."/>
            <person name="Russell D.A."/>
            <person name="Pope W.A."/>
            <person name="Jacobs-Sera D."/>
            <person name="Hatfull G.F."/>
        </authorList>
    </citation>
    <scope>NUCLEOTIDE SEQUENCE [LARGE SCALE GENOMIC DNA]</scope>
</reference>
<sequence>MEKGTPVENTDFYTLKDKNDKLLLAAINIAVLMKPYDGKHLELDDIVATDGSLKQLPEGWFSMGEIEKKAGVDLAPDMKVEGPEGYGSRGRRRDFITDESFTIDFTGQEARLNTMAAFYDLDVDSMLASQGRFFAKKRRAAKVPEYSTLLIGYDGAPGNEIYPIWYYPKTSMEKKGKQSLADSSSITWPMTLAAKDDAAYGSLFGFGIAGKGFTAELATEMGISMTSDAAAATKKITLPSGTSGGTWTLTVDGKTTEAIQWNATGEDVTSALSTVGSTATAAGTAGGPFTISGATNVSANGSSLTGGDTAIEIA</sequence>
<organism evidence="1 2">
    <name type="scientific">Corynebacterium phage Poushou</name>
    <dbReference type="NCBI Taxonomy" id="2015851"/>
    <lineage>
        <taxon>Viruses</taxon>
        <taxon>Duplodnaviria</taxon>
        <taxon>Heunggongvirae</taxon>
        <taxon>Uroviricota</taxon>
        <taxon>Caudoviricetes</taxon>
        <taxon>Poushouvirus</taxon>
        <taxon>Poushouvirus Poushou</taxon>
    </lineage>
</organism>